<dbReference type="InterPro" id="IPR058240">
    <property type="entry name" value="rSAM_sf"/>
</dbReference>
<name>A0A3B1CCX1_9ZZZZ</name>
<comment type="similarity">
    <text evidence="4">Belongs to the anaerobic coproporphyrinogen-III oxidase family.</text>
</comment>
<evidence type="ECO:0000256" key="1">
    <source>
        <dbReference type="ARBA" id="ARBA00001966"/>
    </source>
</evidence>
<evidence type="ECO:0000256" key="4">
    <source>
        <dbReference type="ARBA" id="ARBA00005493"/>
    </source>
</evidence>
<comment type="pathway">
    <text evidence="3">Porphyrin-containing compound metabolism; protoporphyrin-IX biosynthesis; protoporphyrinogen-IX from coproporphyrinogen-III (AdoMet route): step 1/1.</text>
</comment>
<keyword evidence="11" id="KW-0479">Metal-binding</keyword>
<evidence type="ECO:0000259" key="18">
    <source>
        <dbReference type="PROSITE" id="PS51918"/>
    </source>
</evidence>
<evidence type="ECO:0000256" key="8">
    <source>
        <dbReference type="ARBA" id="ARBA00022485"/>
    </source>
</evidence>
<dbReference type="GO" id="GO:0006782">
    <property type="term" value="P:protoporphyrinogen IX biosynthetic process"/>
    <property type="evidence" value="ECO:0007669"/>
    <property type="project" value="UniProtKB-UniPathway"/>
</dbReference>
<keyword evidence="8" id="KW-0004">4Fe-4S</keyword>
<keyword evidence="14" id="KW-0411">Iron-sulfur</keyword>
<evidence type="ECO:0000256" key="6">
    <source>
        <dbReference type="ARBA" id="ARBA00011912"/>
    </source>
</evidence>
<dbReference type="EC" id="1.3.98.3" evidence="6"/>
<accession>A0A3B1CCX1</accession>
<dbReference type="PANTHER" id="PTHR13932">
    <property type="entry name" value="COPROPORPHYRINIGEN III OXIDASE"/>
    <property type="match status" value="1"/>
</dbReference>
<sequence>MFKIDIDLIKKYDKPGPRYTSYPTAPHFTDEFSYEQYLSAIKENNSSGKNAPLSLYFHIPYCDTLCYFCGCNMIISNNRVRIANYVDYIKKEISMLKKHLADDRLVTQLHWGGGTPTHLKPSEISDLLSFINSNFNIDPDAEASCEIDPRELTFEHLKALREGGFNRISMGVQDFNHKVQAAVNRIQPENITRQVIDWIRELKFESINLDLMYGLPHQTLEAFSETLEKIIDISPNRIAVFNYAHVPWMKKHMELIKKEDLPTPDVKLQILKYTIETLTNAGYVFIGMDHFAKPDDELAIALNEKKLYRNFQGYSTQAGADLYALGITSISQFGKIYSQNIKTEKEYFDKIDNNVLPLAKGYLMSDDDVLRRDVIMSLMCDFELYFTTIESKYKINFKEYFAKGLKKLKQFEPDNLVTINDDNIKVTEMGRLLIRNIAMSFDAFLEDDKGKVRYSRTV</sequence>
<dbReference type="PROSITE" id="PS51918">
    <property type="entry name" value="RADICAL_SAM"/>
    <property type="match status" value="1"/>
</dbReference>
<comment type="subcellular location">
    <subcellularLocation>
        <location evidence="2">Cytoplasm</location>
    </subcellularLocation>
</comment>
<protein>
    <recommendedName>
        <fullName evidence="7">Oxygen-independent coproporphyrinogen III oxidase</fullName>
        <ecNumber evidence="6">1.3.98.3</ecNumber>
    </recommendedName>
    <alternativeName>
        <fullName evidence="16">Coproporphyrinogen III dehydrogenase</fullName>
    </alternativeName>
</protein>
<evidence type="ECO:0000256" key="11">
    <source>
        <dbReference type="ARBA" id="ARBA00022723"/>
    </source>
</evidence>
<dbReference type="InterPro" id="IPR034505">
    <property type="entry name" value="Coproporphyrinogen-III_oxidase"/>
</dbReference>
<evidence type="ECO:0000256" key="15">
    <source>
        <dbReference type="ARBA" id="ARBA00023244"/>
    </source>
</evidence>
<dbReference type="UniPathway" id="UPA00251">
    <property type="reaction ID" value="UER00323"/>
</dbReference>
<dbReference type="Pfam" id="PF04055">
    <property type="entry name" value="Radical_SAM"/>
    <property type="match status" value="1"/>
</dbReference>
<evidence type="ECO:0000256" key="7">
    <source>
        <dbReference type="ARBA" id="ARBA00020156"/>
    </source>
</evidence>
<dbReference type="Gene3D" id="3.80.30.20">
    <property type="entry name" value="tm_1862 like domain"/>
    <property type="match status" value="1"/>
</dbReference>
<evidence type="ECO:0000256" key="3">
    <source>
        <dbReference type="ARBA" id="ARBA00004785"/>
    </source>
</evidence>
<keyword evidence="15" id="KW-0627">Porphyrin biosynthesis</keyword>
<dbReference type="SFLD" id="SFLDG01065">
    <property type="entry name" value="anaerobic_coproporphyrinogen-I"/>
    <property type="match status" value="1"/>
</dbReference>
<dbReference type="InterPro" id="IPR004558">
    <property type="entry name" value="Coprogen_oxidase_HemN"/>
</dbReference>
<evidence type="ECO:0000256" key="12">
    <source>
        <dbReference type="ARBA" id="ARBA00023002"/>
    </source>
</evidence>
<dbReference type="InterPro" id="IPR023404">
    <property type="entry name" value="rSAM_horseshoe"/>
</dbReference>
<dbReference type="InterPro" id="IPR006638">
    <property type="entry name" value="Elp3/MiaA/NifB-like_rSAM"/>
</dbReference>
<dbReference type="GO" id="GO:0051989">
    <property type="term" value="F:coproporphyrinogen dehydrogenase activity"/>
    <property type="evidence" value="ECO:0007669"/>
    <property type="project" value="UniProtKB-EC"/>
</dbReference>
<dbReference type="NCBIfam" id="TIGR00538">
    <property type="entry name" value="hemN"/>
    <property type="match status" value="1"/>
</dbReference>
<proteinExistence type="inferred from homology"/>
<comment type="subunit">
    <text evidence="5">Monomer.</text>
</comment>
<dbReference type="SFLD" id="SFLDS00029">
    <property type="entry name" value="Radical_SAM"/>
    <property type="match status" value="1"/>
</dbReference>
<keyword evidence="10" id="KW-0949">S-adenosyl-L-methionine</keyword>
<dbReference type="InterPro" id="IPR010723">
    <property type="entry name" value="HemN_C"/>
</dbReference>
<keyword evidence="12 19" id="KW-0560">Oxidoreductase</keyword>
<comment type="cofactor">
    <cofactor evidence="1">
        <name>[4Fe-4S] cluster</name>
        <dbReference type="ChEBI" id="CHEBI:49883"/>
    </cofactor>
</comment>
<dbReference type="GO" id="GO:0004109">
    <property type="term" value="F:coproporphyrinogen oxidase activity"/>
    <property type="evidence" value="ECO:0007669"/>
    <property type="project" value="InterPro"/>
</dbReference>
<evidence type="ECO:0000256" key="14">
    <source>
        <dbReference type="ARBA" id="ARBA00023014"/>
    </source>
</evidence>
<evidence type="ECO:0000256" key="17">
    <source>
        <dbReference type="ARBA" id="ARBA00048321"/>
    </source>
</evidence>
<dbReference type="SMART" id="SM00729">
    <property type="entry name" value="Elp3"/>
    <property type="match status" value="1"/>
</dbReference>
<feature type="domain" description="Radical SAM core" evidence="18">
    <location>
        <begin position="47"/>
        <end position="281"/>
    </location>
</feature>
<dbReference type="InterPro" id="IPR007197">
    <property type="entry name" value="rSAM"/>
</dbReference>
<dbReference type="PANTHER" id="PTHR13932:SF6">
    <property type="entry name" value="OXYGEN-INDEPENDENT COPROPORPHYRINOGEN III OXIDASE"/>
    <property type="match status" value="1"/>
</dbReference>
<dbReference type="GO" id="GO:0051539">
    <property type="term" value="F:4 iron, 4 sulfur cluster binding"/>
    <property type="evidence" value="ECO:0007669"/>
    <property type="project" value="UniProtKB-KW"/>
</dbReference>
<organism evidence="19">
    <name type="scientific">hydrothermal vent metagenome</name>
    <dbReference type="NCBI Taxonomy" id="652676"/>
    <lineage>
        <taxon>unclassified sequences</taxon>
        <taxon>metagenomes</taxon>
        <taxon>ecological metagenomes</taxon>
    </lineage>
</organism>
<dbReference type="AlphaFoldDB" id="A0A3B1CCX1"/>
<dbReference type="SFLD" id="SFLDG01082">
    <property type="entry name" value="B12-binding_domain_containing"/>
    <property type="match status" value="1"/>
</dbReference>
<evidence type="ECO:0000313" key="19">
    <source>
        <dbReference type="EMBL" id="VAX26072.1"/>
    </source>
</evidence>
<evidence type="ECO:0000256" key="2">
    <source>
        <dbReference type="ARBA" id="ARBA00004496"/>
    </source>
</evidence>
<gene>
    <name evidence="19" type="ORF">MNBD_IGNAVI01-510</name>
</gene>
<dbReference type="EMBL" id="UOGD01000321">
    <property type="protein sequence ID" value="VAX26072.1"/>
    <property type="molecule type" value="Genomic_DNA"/>
</dbReference>
<evidence type="ECO:0000256" key="9">
    <source>
        <dbReference type="ARBA" id="ARBA00022490"/>
    </source>
</evidence>
<dbReference type="GO" id="GO:0005737">
    <property type="term" value="C:cytoplasm"/>
    <property type="evidence" value="ECO:0007669"/>
    <property type="project" value="UniProtKB-SubCell"/>
</dbReference>
<dbReference type="CDD" id="cd01335">
    <property type="entry name" value="Radical_SAM"/>
    <property type="match status" value="1"/>
</dbReference>
<dbReference type="SUPFAM" id="SSF102114">
    <property type="entry name" value="Radical SAM enzymes"/>
    <property type="match status" value="1"/>
</dbReference>
<reference evidence="19" key="1">
    <citation type="submission" date="2018-06" db="EMBL/GenBank/DDBJ databases">
        <authorList>
            <person name="Zhirakovskaya E."/>
        </authorList>
    </citation>
    <scope>NUCLEOTIDE SEQUENCE</scope>
</reference>
<dbReference type="FunFam" id="3.80.30.20:FF:000012">
    <property type="entry name" value="Coproporphyrinogen-III oxidase"/>
    <property type="match status" value="1"/>
</dbReference>
<evidence type="ECO:0000256" key="16">
    <source>
        <dbReference type="ARBA" id="ARBA00030263"/>
    </source>
</evidence>
<keyword evidence="9" id="KW-0963">Cytoplasm</keyword>
<dbReference type="GO" id="GO:0046872">
    <property type="term" value="F:metal ion binding"/>
    <property type="evidence" value="ECO:0007669"/>
    <property type="project" value="UniProtKB-KW"/>
</dbReference>
<dbReference type="FunFam" id="1.10.10.920:FF:000001">
    <property type="entry name" value="Coproporphyrinogen-III oxidase"/>
    <property type="match status" value="1"/>
</dbReference>
<dbReference type="PIRSF" id="PIRSF000167">
    <property type="entry name" value="HemN"/>
    <property type="match status" value="1"/>
</dbReference>
<dbReference type="Gene3D" id="1.10.10.920">
    <property type="match status" value="1"/>
</dbReference>
<evidence type="ECO:0000256" key="10">
    <source>
        <dbReference type="ARBA" id="ARBA00022691"/>
    </source>
</evidence>
<comment type="catalytic activity">
    <reaction evidence="17">
        <text>coproporphyrinogen III + 2 S-adenosyl-L-methionine = protoporphyrinogen IX + 2 5'-deoxyadenosine + 2 L-methionine + 2 CO2</text>
        <dbReference type="Rhea" id="RHEA:15425"/>
        <dbReference type="ChEBI" id="CHEBI:16526"/>
        <dbReference type="ChEBI" id="CHEBI:17319"/>
        <dbReference type="ChEBI" id="CHEBI:57307"/>
        <dbReference type="ChEBI" id="CHEBI:57309"/>
        <dbReference type="ChEBI" id="CHEBI:57844"/>
        <dbReference type="ChEBI" id="CHEBI:59789"/>
        <dbReference type="EC" id="1.3.98.3"/>
    </reaction>
</comment>
<evidence type="ECO:0000256" key="13">
    <source>
        <dbReference type="ARBA" id="ARBA00023004"/>
    </source>
</evidence>
<evidence type="ECO:0000256" key="5">
    <source>
        <dbReference type="ARBA" id="ARBA00011245"/>
    </source>
</evidence>
<dbReference type="Pfam" id="PF06969">
    <property type="entry name" value="HemN_C"/>
    <property type="match status" value="1"/>
</dbReference>
<keyword evidence="13" id="KW-0408">Iron</keyword>